<comment type="caution">
    <text evidence="3">The sequence shown here is derived from an EMBL/GenBank/DDBJ whole genome shotgun (WGS) entry which is preliminary data.</text>
</comment>
<dbReference type="Pfam" id="PF13472">
    <property type="entry name" value="Lipase_GDSL_2"/>
    <property type="match status" value="1"/>
</dbReference>
<feature type="region of interest" description="Disordered" evidence="1">
    <location>
        <begin position="1"/>
        <end position="21"/>
    </location>
</feature>
<evidence type="ECO:0000259" key="2">
    <source>
        <dbReference type="Pfam" id="PF13472"/>
    </source>
</evidence>
<dbReference type="Proteomes" id="UP000265419">
    <property type="component" value="Unassembled WGS sequence"/>
</dbReference>
<dbReference type="InterPro" id="IPR013830">
    <property type="entry name" value="SGNH_hydro"/>
</dbReference>
<feature type="compositionally biased region" description="Polar residues" evidence="1">
    <location>
        <begin position="1"/>
        <end position="15"/>
    </location>
</feature>
<evidence type="ECO:0000313" key="4">
    <source>
        <dbReference type="Proteomes" id="UP000265419"/>
    </source>
</evidence>
<gene>
    <name evidence="3" type="ORF">DWB68_15355</name>
</gene>
<dbReference type="PROSITE" id="PS51318">
    <property type="entry name" value="TAT"/>
    <property type="match status" value="1"/>
</dbReference>
<dbReference type="SUPFAM" id="SSF52266">
    <property type="entry name" value="SGNH hydrolase"/>
    <property type="match status" value="1"/>
</dbReference>
<dbReference type="GO" id="GO:0016787">
    <property type="term" value="F:hydrolase activity"/>
    <property type="evidence" value="ECO:0007669"/>
    <property type="project" value="UniProtKB-KW"/>
</dbReference>
<dbReference type="Gene3D" id="3.40.50.1110">
    <property type="entry name" value="SGNH hydrolase"/>
    <property type="match status" value="1"/>
</dbReference>
<dbReference type="CDD" id="cd00229">
    <property type="entry name" value="SGNH_hydrolase"/>
    <property type="match status" value="1"/>
</dbReference>
<proteinExistence type="predicted"/>
<feature type="domain" description="SGNH hydrolase-type esterase" evidence="2">
    <location>
        <begin position="95"/>
        <end position="261"/>
    </location>
</feature>
<protein>
    <submittedName>
        <fullName evidence="3">SGNH/GDSL hydrolase family protein</fullName>
    </submittedName>
</protein>
<sequence>MGAMSPVQSPNTESIEASMRSAGLSRRRMGAGVLALMAGLGVAGTGGRLATAEGAAPTVDATHAVAGGSVPGVGLGVSGLGGSVLGGTSTVRLLAFGDSITVGGVGWCHRDAVRSTSWLAHLGERCELSVAYAKSGATAQLLDAAPAPNHAGDFAIFAFGTNDRQLGRTVDEMLGDIGRYVSENLSAFAGATIAVAGVGPRSGVDPAVLEAWNAQVSAAAAVRGWLFLDPWRRLRGVDAASWADAALTRDGLHPTELGARLLGAGYESEIVWAVAGRMPLPE</sequence>
<reference evidence="3 4" key="1">
    <citation type="submission" date="2018-07" db="EMBL/GenBank/DDBJ databases">
        <title>Arthrobacter sp. nov., isolated from raw cow's milk with high bacterial count.</title>
        <authorList>
            <person name="Hahne J."/>
            <person name="Isele D."/>
            <person name="Lipski A."/>
        </authorList>
    </citation>
    <scope>NUCLEOTIDE SEQUENCE [LARGE SCALE GENOMIC DNA]</scope>
    <source>
        <strain evidence="3 4">JZ R-35</strain>
    </source>
</reference>
<keyword evidence="4" id="KW-1185">Reference proteome</keyword>
<evidence type="ECO:0000313" key="3">
    <source>
        <dbReference type="EMBL" id="RII40914.1"/>
    </source>
</evidence>
<accession>A0A399J6F9</accession>
<evidence type="ECO:0000256" key="1">
    <source>
        <dbReference type="SAM" id="MobiDB-lite"/>
    </source>
</evidence>
<dbReference type="AlphaFoldDB" id="A0A399J6F9"/>
<organism evidence="3 4">
    <name type="scientific">Galactobacter valiniphilus</name>
    <dbReference type="NCBI Taxonomy" id="2676122"/>
    <lineage>
        <taxon>Bacteria</taxon>
        <taxon>Bacillati</taxon>
        <taxon>Actinomycetota</taxon>
        <taxon>Actinomycetes</taxon>
        <taxon>Micrococcales</taxon>
        <taxon>Micrococcaceae</taxon>
        <taxon>Galactobacter</taxon>
    </lineage>
</organism>
<dbReference type="EMBL" id="QQXK01000047">
    <property type="protein sequence ID" value="RII40914.1"/>
    <property type="molecule type" value="Genomic_DNA"/>
</dbReference>
<name>A0A399J6F9_9MICC</name>
<dbReference type="InterPro" id="IPR006311">
    <property type="entry name" value="TAT_signal"/>
</dbReference>
<dbReference type="InterPro" id="IPR036514">
    <property type="entry name" value="SGNH_hydro_sf"/>
</dbReference>
<keyword evidence="3" id="KW-0378">Hydrolase</keyword>